<accession>A0A2I0KFH6</accession>
<organism evidence="1 2">
    <name type="scientific">Punica granatum</name>
    <name type="common">Pomegranate</name>
    <dbReference type="NCBI Taxonomy" id="22663"/>
    <lineage>
        <taxon>Eukaryota</taxon>
        <taxon>Viridiplantae</taxon>
        <taxon>Streptophyta</taxon>
        <taxon>Embryophyta</taxon>
        <taxon>Tracheophyta</taxon>
        <taxon>Spermatophyta</taxon>
        <taxon>Magnoliopsida</taxon>
        <taxon>eudicotyledons</taxon>
        <taxon>Gunneridae</taxon>
        <taxon>Pentapetalae</taxon>
        <taxon>rosids</taxon>
        <taxon>malvids</taxon>
        <taxon>Myrtales</taxon>
        <taxon>Lythraceae</taxon>
        <taxon>Punica</taxon>
    </lineage>
</organism>
<gene>
    <name evidence="1" type="ORF">CRG98_012588</name>
</gene>
<reference evidence="1 2" key="1">
    <citation type="submission" date="2017-11" db="EMBL/GenBank/DDBJ databases">
        <title>De-novo sequencing of pomegranate (Punica granatum L.) genome.</title>
        <authorList>
            <person name="Akparov Z."/>
            <person name="Amiraslanov A."/>
            <person name="Hajiyeva S."/>
            <person name="Abbasov M."/>
            <person name="Kaur K."/>
            <person name="Hamwieh A."/>
            <person name="Solovyev V."/>
            <person name="Salamov A."/>
            <person name="Braich B."/>
            <person name="Kosarev P."/>
            <person name="Mahmoud A."/>
            <person name="Hajiyev E."/>
            <person name="Babayeva S."/>
            <person name="Izzatullayeva V."/>
            <person name="Mammadov A."/>
            <person name="Mammadov A."/>
            <person name="Sharifova S."/>
            <person name="Ojaghi J."/>
            <person name="Eynullazada K."/>
            <person name="Bayramov B."/>
            <person name="Abdulazimova A."/>
            <person name="Shahmuradov I."/>
        </authorList>
    </citation>
    <scope>NUCLEOTIDE SEQUENCE [LARGE SCALE GENOMIC DNA]</scope>
    <source>
        <strain evidence="2">cv. AG2017</strain>
        <tissue evidence="1">Leaf</tissue>
    </source>
</reference>
<evidence type="ECO:0000313" key="2">
    <source>
        <dbReference type="Proteomes" id="UP000233551"/>
    </source>
</evidence>
<dbReference type="InterPro" id="IPR052343">
    <property type="entry name" value="Retrotransposon-Effector_Assoc"/>
</dbReference>
<proteinExistence type="predicted"/>
<dbReference type="PANTHER" id="PTHR46890:SF48">
    <property type="entry name" value="RNA-DIRECTED DNA POLYMERASE"/>
    <property type="match status" value="1"/>
</dbReference>
<keyword evidence="2" id="KW-1185">Reference proteome</keyword>
<protein>
    <recommendedName>
        <fullName evidence="3">Reverse transcriptase domain-containing protein</fullName>
    </recommendedName>
</protein>
<dbReference type="AlphaFoldDB" id="A0A2I0KFH6"/>
<sequence>MKAIKEEAVAFYLVLLGSKDSSVQGVSVAQLAPLLVKKVPASMQSLLDSPISKEDIKVALFPIGNEKSPGPDGFTAYFFKQAWQVIKVDFIAAIQHYFSSGNMRREVNSTIVTLVPKKPQADHMKDFSPISCCNVVYKCASKVHSNRIKSALSDIISLNHTAFVHGRRIFDNVLLAHELIKKAFDSLSWEFMKAREWRRLKRCIPMLKLGEMFWENL</sequence>
<dbReference type="STRING" id="22663.A0A2I0KFH6"/>
<name>A0A2I0KFH6_PUNGR</name>
<evidence type="ECO:0008006" key="3">
    <source>
        <dbReference type="Google" id="ProtNLM"/>
    </source>
</evidence>
<dbReference type="EMBL" id="PGOL01000645">
    <property type="protein sequence ID" value="PKI67050.1"/>
    <property type="molecule type" value="Genomic_DNA"/>
</dbReference>
<dbReference type="PANTHER" id="PTHR46890">
    <property type="entry name" value="NON-LTR RETROLELEMENT REVERSE TRANSCRIPTASE-LIKE PROTEIN-RELATED"/>
    <property type="match status" value="1"/>
</dbReference>
<evidence type="ECO:0000313" key="1">
    <source>
        <dbReference type="EMBL" id="PKI67050.1"/>
    </source>
</evidence>
<dbReference type="Proteomes" id="UP000233551">
    <property type="component" value="Unassembled WGS sequence"/>
</dbReference>
<comment type="caution">
    <text evidence="1">The sequence shown here is derived from an EMBL/GenBank/DDBJ whole genome shotgun (WGS) entry which is preliminary data.</text>
</comment>